<evidence type="ECO:0000256" key="5">
    <source>
        <dbReference type="RuleBase" id="RU364010"/>
    </source>
</evidence>
<protein>
    <recommendedName>
        <fullName evidence="5">V-type proton ATPase subunit C</fullName>
    </recommendedName>
</protein>
<proteinExistence type="inferred from homology"/>
<reference evidence="8 9" key="1">
    <citation type="journal article" name="Sci. Rep.">
        <title>Genome-scale phylogenetic analyses confirm Olpidium as the closest living zoosporic fungus to the non-flagellated, terrestrial fungi.</title>
        <authorList>
            <person name="Chang Y."/>
            <person name="Rochon D."/>
            <person name="Sekimoto S."/>
            <person name="Wang Y."/>
            <person name="Chovatia M."/>
            <person name="Sandor L."/>
            <person name="Salamov A."/>
            <person name="Grigoriev I.V."/>
            <person name="Stajich J.E."/>
            <person name="Spatafora J.W."/>
        </authorList>
    </citation>
    <scope>NUCLEOTIDE SEQUENCE [LARGE SCALE GENOMIC DNA]</scope>
    <source>
        <strain evidence="8">S191</strain>
    </source>
</reference>
<dbReference type="InterPro" id="IPR004907">
    <property type="entry name" value="ATPase_V1-cplx_csu"/>
</dbReference>
<keyword evidence="2 5" id="KW-0813">Transport</keyword>
<dbReference type="Proteomes" id="UP000673691">
    <property type="component" value="Unassembled WGS sequence"/>
</dbReference>
<name>A0A8H7ZUU5_9FUNG</name>
<evidence type="ECO:0000256" key="6">
    <source>
        <dbReference type="SAM" id="MobiDB-lite"/>
    </source>
</evidence>
<evidence type="ECO:0000256" key="4">
    <source>
        <dbReference type="ARBA" id="ARBA00023065"/>
    </source>
</evidence>
<comment type="similarity">
    <text evidence="1 5">Belongs to the V-ATPase C subunit family.</text>
</comment>
<dbReference type="Gene3D" id="1.20.1460.10">
    <property type="entry name" value="subunit c (vma5p) of the yeast v-atpase, domain 2"/>
    <property type="match status" value="1"/>
</dbReference>
<dbReference type="EMBL" id="JAEFCI010006481">
    <property type="protein sequence ID" value="KAG5459657.1"/>
    <property type="molecule type" value="Genomic_DNA"/>
</dbReference>
<evidence type="ECO:0000256" key="2">
    <source>
        <dbReference type="ARBA" id="ARBA00022448"/>
    </source>
</evidence>
<dbReference type="GO" id="GO:0033180">
    <property type="term" value="C:proton-transporting V-type ATPase, V1 domain"/>
    <property type="evidence" value="ECO:0007669"/>
    <property type="project" value="InterPro"/>
</dbReference>
<feature type="compositionally biased region" description="Low complexity" evidence="6">
    <location>
        <begin position="307"/>
        <end position="329"/>
    </location>
</feature>
<evidence type="ECO:0000256" key="1">
    <source>
        <dbReference type="ARBA" id="ARBA00006138"/>
    </source>
</evidence>
<dbReference type="OrthoDB" id="6605928at2759"/>
<feature type="region of interest" description="Disordered" evidence="6">
    <location>
        <begin position="45"/>
        <end position="67"/>
    </location>
</feature>
<evidence type="ECO:0000256" key="3">
    <source>
        <dbReference type="ARBA" id="ARBA00022781"/>
    </source>
</evidence>
<organism evidence="8 9">
    <name type="scientific">Olpidium bornovanus</name>
    <dbReference type="NCBI Taxonomy" id="278681"/>
    <lineage>
        <taxon>Eukaryota</taxon>
        <taxon>Fungi</taxon>
        <taxon>Fungi incertae sedis</taxon>
        <taxon>Olpidiomycota</taxon>
        <taxon>Olpidiomycotina</taxon>
        <taxon>Olpidiomycetes</taxon>
        <taxon>Olpidiales</taxon>
        <taxon>Olpidiaceae</taxon>
        <taxon>Olpidium</taxon>
    </lineage>
</organism>
<gene>
    <name evidence="8" type="ORF">BJ554DRAFT_8393</name>
</gene>
<dbReference type="GO" id="GO:0046961">
    <property type="term" value="F:proton-transporting ATPase activity, rotational mechanism"/>
    <property type="evidence" value="ECO:0007669"/>
    <property type="project" value="InterPro"/>
</dbReference>
<feature type="compositionally biased region" description="Pro residues" evidence="6">
    <location>
        <begin position="294"/>
        <end position="306"/>
    </location>
</feature>
<evidence type="ECO:0000259" key="7">
    <source>
        <dbReference type="Pfam" id="PF25597"/>
    </source>
</evidence>
<feature type="domain" description="Retroviral polymerase SH3-like" evidence="7">
    <location>
        <begin position="173"/>
        <end position="218"/>
    </location>
</feature>
<comment type="function">
    <text evidence="5">Subunit of the V1 complex of vacuolar(H+)-ATPase (V-ATPase), a multisubunit enzyme composed of a peripheral complex (V1) that hydrolyzes ATP and a membrane integral complex (V0) that translocates protons. V-ATPase is responsible for acidifying and maintaining the pH of intracellular compartments and in some cell types, is targeted to the plasma membrane, where it is responsible for acidifying the extracellular environment. Subunit C is necessary for the assembly of the catalytic sector of the enzyme and is likely to have a specific function in its catalytic activity.</text>
</comment>
<dbReference type="InterPro" id="IPR057670">
    <property type="entry name" value="SH3_retrovirus"/>
</dbReference>
<keyword evidence="3 5" id="KW-0375">Hydrogen ion transport</keyword>
<accession>A0A8H7ZUU5</accession>
<dbReference type="Pfam" id="PF25597">
    <property type="entry name" value="SH3_retrovirus"/>
    <property type="match status" value="1"/>
</dbReference>
<keyword evidence="4 5" id="KW-0406">Ion transport</keyword>
<dbReference type="Pfam" id="PF03223">
    <property type="entry name" value="V-ATPase_C"/>
    <property type="match status" value="1"/>
</dbReference>
<evidence type="ECO:0000313" key="8">
    <source>
        <dbReference type="EMBL" id="KAG5459657.1"/>
    </source>
</evidence>
<dbReference type="SUPFAM" id="SSF118203">
    <property type="entry name" value="Vacuolar ATP synthase subunit C"/>
    <property type="match status" value="1"/>
</dbReference>
<comment type="subunit">
    <text evidence="5">V-ATPase is a heteromultimeric enzyme composed of a peripheral catalytic V1 complex (components A to H) attached to an integral membrane V0 proton pore complex.</text>
</comment>
<dbReference type="AlphaFoldDB" id="A0A8H7ZUU5"/>
<dbReference type="InterPro" id="IPR036132">
    <property type="entry name" value="Vac_ATP_synth_c_sf"/>
</dbReference>
<feature type="region of interest" description="Disordered" evidence="6">
    <location>
        <begin position="291"/>
        <end position="330"/>
    </location>
</feature>
<keyword evidence="9" id="KW-1185">Reference proteome</keyword>
<evidence type="ECO:0000313" key="9">
    <source>
        <dbReference type="Proteomes" id="UP000673691"/>
    </source>
</evidence>
<comment type="caution">
    <text evidence="8">The sequence shown here is derived from an EMBL/GenBank/DDBJ whole genome shotgun (WGS) entry which is preliminary data.</text>
</comment>
<sequence length="536" mass="57731">MAALVANLAAAAAAAAVEMGLTGLIACLLSASVVTALKRHRDKAGQAGQAANADTTTSQQADKAPPPRAARATRLAIAFDGAPMANYPTNYVHLPTVRRVSTSKIRAVDFEEAPSAFSIADGSKTPISGHGTMVFGNEHGRLALQDTLCVPGASEFLFSITFAILHGLRVYFKLVMPGKRYVMLGYSDRRHDGYKLWDLLTDKVIESCDVVFDESHPHSYDEAMASAYAAEWHAATEAEIHSLTALYVYELVLRPAGKILKAGWVYKLRFHADLTVNKFKACYVARESFETGQPSPPAHPTDPPLAHPHTLSHTHPLPGATTPAALAPLPFGPPPLRHPSSFPRAVCWSGSAPSPDCRERPAIPTCIALPTYRLTPSSGTPACRSSVLKECLYTGASLSQLEATRPRRTACSSCCCENTATSQRYDDPLAIKQQTGTLDSMVVLSDELGKQDSVAEAITNKLVGVIRTLLCDDNDQIRSQLPVSDSTVSVVPPKLPEVSPLFVSLSAAGFDFYCLSPRPPTLLYKRERLSPRLRGS</sequence>